<dbReference type="PANTHER" id="PTHR33371">
    <property type="entry name" value="INTERMEMBRANE PHOSPHOLIPID TRANSPORT SYSTEM BINDING PROTEIN MLAD-RELATED"/>
    <property type="match status" value="1"/>
</dbReference>
<sequence>MPSTQRLVRDGSLAAFLAVCLVLAGVFFVQMGGRIPVIAEIGEYRISFMSQDIDNLYNDADVTIAGVVVGKVTGRTPEEGRVRVELTLYPEYAPLHQGATVRVGVKSLVGASAVTVVDGQGPEIDEGTTLPDSVVGTPVQVHDVIDQLSPQTRGDLGSTIQSLGVGTRGQAPNIDQLMQGVGKLANGGVDALDAVAAQSDDLRALSGEAIQLLDALDTRQGRIAQVVRDADTLTRATAGQRTALEDSVRQLPGTLASARTATGRLQELSGALAPVAADLNRAAPDLNSALVQLPETTADLRGLLPPLDGVLDRAPATLDRVPTLGADVRGLVEPARTVLADANPILDFAAPYGRDVGAMLESFGSTFENRSENGLHTVRLAPILNQQAVRNNPLPTATLDPTNWNNPYPRPGDAGDVGPFGGAYPRLEQAPR</sequence>
<dbReference type="InterPro" id="IPR052336">
    <property type="entry name" value="MlaD_Phospholipid_Transporter"/>
</dbReference>
<organism evidence="4 5">
    <name type="scientific">Actinomycetospora chibensis</name>
    <dbReference type="NCBI Taxonomy" id="663606"/>
    <lineage>
        <taxon>Bacteria</taxon>
        <taxon>Bacillati</taxon>
        <taxon>Actinomycetota</taxon>
        <taxon>Actinomycetes</taxon>
        <taxon>Pseudonocardiales</taxon>
        <taxon>Pseudonocardiaceae</taxon>
        <taxon>Actinomycetospora</taxon>
    </lineage>
</organism>
<comment type="caution">
    <text evidence="4">The sequence shown here is derived from an EMBL/GenBank/DDBJ whole genome shotgun (WGS) entry which is preliminary data.</text>
</comment>
<accession>A0ABV9RD21</accession>
<feature type="transmembrane region" description="Helical" evidence="2">
    <location>
        <begin position="12"/>
        <end position="31"/>
    </location>
</feature>
<evidence type="ECO:0000313" key="4">
    <source>
        <dbReference type="EMBL" id="MFC4832054.1"/>
    </source>
</evidence>
<dbReference type="InterPro" id="IPR003399">
    <property type="entry name" value="Mce/MlaD"/>
</dbReference>
<keyword evidence="2" id="KW-0812">Transmembrane</keyword>
<dbReference type="PANTHER" id="PTHR33371:SF4">
    <property type="entry name" value="INTERMEMBRANE PHOSPHOLIPID TRANSPORT SYSTEM BINDING PROTEIN MLAD"/>
    <property type="match status" value="1"/>
</dbReference>
<dbReference type="EMBL" id="JBHSIM010000013">
    <property type="protein sequence ID" value="MFC4832054.1"/>
    <property type="molecule type" value="Genomic_DNA"/>
</dbReference>
<feature type="compositionally biased region" description="Polar residues" evidence="1">
    <location>
        <begin position="394"/>
        <end position="406"/>
    </location>
</feature>
<protein>
    <submittedName>
        <fullName evidence="4">MlaD family protein</fullName>
    </submittedName>
</protein>
<keyword evidence="2" id="KW-1133">Transmembrane helix</keyword>
<evidence type="ECO:0000313" key="5">
    <source>
        <dbReference type="Proteomes" id="UP001595909"/>
    </source>
</evidence>
<evidence type="ECO:0000256" key="1">
    <source>
        <dbReference type="SAM" id="MobiDB-lite"/>
    </source>
</evidence>
<evidence type="ECO:0000259" key="3">
    <source>
        <dbReference type="Pfam" id="PF02470"/>
    </source>
</evidence>
<evidence type="ECO:0000256" key="2">
    <source>
        <dbReference type="SAM" id="Phobius"/>
    </source>
</evidence>
<feature type="domain" description="Mce/MlaD" evidence="3">
    <location>
        <begin position="43"/>
        <end position="118"/>
    </location>
</feature>
<name>A0ABV9RD21_9PSEU</name>
<keyword evidence="5" id="KW-1185">Reference proteome</keyword>
<dbReference type="Pfam" id="PF02470">
    <property type="entry name" value="MlaD"/>
    <property type="match status" value="1"/>
</dbReference>
<reference evidence="5" key="1">
    <citation type="journal article" date="2019" name="Int. J. Syst. Evol. Microbiol.">
        <title>The Global Catalogue of Microorganisms (GCM) 10K type strain sequencing project: providing services to taxonomists for standard genome sequencing and annotation.</title>
        <authorList>
            <consortium name="The Broad Institute Genomics Platform"/>
            <consortium name="The Broad Institute Genome Sequencing Center for Infectious Disease"/>
            <person name="Wu L."/>
            <person name="Ma J."/>
        </authorList>
    </citation>
    <scope>NUCLEOTIDE SEQUENCE [LARGE SCALE GENOMIC DNA]</scope>
    <source>
        <strain evidence="5">CCUG 50347</strain>
    </source>
</reference>
<keyword evidence="2" id="KW-0472">Membrane</keyword>
<gene>
    <name evidence="4" type="ORF">ACFPEL_06490</name>
</gene>
<proteinExistence type="predicted"/>
<dbReference type="RefSeq" id="WP_274189818.1">
    <property type="nucleotide sequence ID" value="NZ_BAABHN010000013.1"/>
</dbReference>
<dbReference type="Proteomes" id="UP001595909">
    <property type="component" value="Unassembled WGS sequence"/>
</dbReference>
<feature type="region of interest" description="Disordered" evidence="1">
    <location>
        <begin position="394"/>
        <end position="432"/>
    </location>
</feature>